<keyword evidence="1" id="KW-0732">Signal</keyword>
<evidence type="ECO:0000313" key="3">
    <source>
        <dbReference type="Proteomes" id="UP000289340"/>
    </source>
</evidence>
<dbReference type="Proteomes" id="UP000289340">
    <property type="component" value="Chromosome 9"/>
</dbReference>
<reference evidence="2 3" key="1">
    <citation type="submission" date="2018-09" db="EMBL/GenBank/DDBJ databases">
        <title>A high-quality reference genome of wild soybean provides a powerful tool to mine soybean genomes.</title>
        <authorList>
            <person name="Xie M."/>
            <person name="Chung C.Y.L."/>
            <person name="Li M.-W."/>
            <person name="Wong F.-L."/>
            <person name="Chan T.-F."/>
            <person name="Lam H.-M."/>
        </authorList>
    </citation>
    <scope>NUCLEOTIDE SEQUENCE [LARGE SCALE GENOMIC DNA]</scope>
    <source>
        <strain evidence="3">cv. W05</strain>
        <tissue evidence="2">Hypocotyl of etiolated seedlings</tissue>
    </source>
</reference>
<gene>
    <name evidence="2" type="ORF">D0Y65_024134</name>
</gene>
<comment type="caution">
    <text evidence="2">The sequence shown here is derived from an EMBL/GenBank/DDBJ whole genome shotgun (WGS) entry which is preliminary data.</text>
</comment>
<sequence>MGVHKSRFLTTIFLLFILVILLHLSSCRHISWGLKEEIMEQRTRSRLKSRQNPSSGEKL</sequence>
<dbReference type="EMBL" id="QZWG01000009">
    <property type="protein sequence ID" value="RZB91993.1"/>
    <property type="molecule type" value="Genomic_DNA"/>
</dbReference>
<proteinExistence type="predicted"/>
<keyword evidence="3" id="KW-1185">Reference proteome</keyword>
<dbReference type="AlphaFoldDB" id="A0A445J0S3"/>
<feature type="signal peptide" evidence="1">
    <location>
        <begin position="1"/>
        <end position="27"/>
    </location>
</feature>
<protein>
    <submittedName>
        <fullName evidence="2">Uncharacterized protein</fullName>
    </submittedName>
</protein>
<name>A0A445J0S3_GLYSO</name>
<organism evidence="2 3">
    <name type="scientific">Glycine soja</name>
    <name type="common">Wild soybean</name>
    <dbReference type="NCBI Taxonomy" id="3848"/>
    <lineage>
        <taxon>Eukaryota</taxon>
        <taxon>Viridiplantae</taxon>
        <taxon>Streptophyta</taxon>
        <taxon>Embryophyta</taxon>
        <taxon>Tracheophyta</taxon>
        <taxon>Spermatophyta</taxon>
        <taxon>Magnoliopsida</taxon>
        <taxon>eudicotyledons</taxon>
        <taxon>Gunneridae</taxon>
        <taxon>Pentapetalae</taxon>
        <taxon>rosids</taxon>
        <taxon>fabids</taxon>
        <taxon>Fabales</taxon>
        <taxon>Fabaceae</taxon>
        <taxon>Papilionoideae</taxon>
        <taxon>50 kb inversion clade</taxon>
        <taxon>NPAAA clade</taxon>
        <taxon>indigoferoid/millettioid clade</taxon>
        <taxon>Phaseoleae</taxon>
        <taxon>Glycine</taxon>
        <taxon>Glycine subgen. Soja</taxon>
    </lineage>
</organism>
<evidence type="ECO:0000256" key="1">
    <source>
        <dbReference type="SAM" id="SignalP"/>
    </source>
</evidence>
<feature type="chain" id="PRO_5019217477" evidence="1">
    <location>
        <begin position="28"/>
        <end position="59"/>
    </location>
</feature>
<evidence type="ECO:0000313" key="2">
    <source>
        <dbReference type="EMBL" id="RZB91993.1"/>
    </source>
</evidence>
<accession>A0A445J0S3</accession>